<dbReference type="Proteomes" id="UP000002985">
    <property type="component" value="Unassembled WGS sequence"/>
</dbReference>
<evidence type="ECO:0000313" key="1">
    <source>
        <dbReference type="EMBL" id="GAB63098.1"/>
    </source>
</evidence>
<protein>
    <submittedName>
        <fullName evidence="1">Uncharacterized protein</fullName>
    </submittedName>
</protein>
<gene>
    <name evidence="1" type="ORF">KSU1_C1502</name>
</gene>
<dbReference type="EMBL" id="BAFH01000003">
    <property type="protein sequence ID" value="GAB63098.1"/>
    <property type="molecule type" value="Genomic_DNA"/>
</dbReference>
<dbReference type="InterPro" id="IPR011231">
    <property type="entry name" value="Phage_VT1-Sakai_H0018"/>
</dbReference>
<dbReference type="Pfam" id="PF09956">
    <property type="entry name" value="Phage_cement_2"/>
    <property type="match status" value="1"/>
</dbReference>
<dbReference type="AlphaFoldDB" id="I3IN03"/>
<accession>I3IN03</accession>
<dbReference type="OrthoDB" id="5365964at2"/>
<comment type="caution">
    <text evidence="1">The sequence shown here is derived from an EMBL/GenBank/DDBJ whole genome shotgun (WGS) entry which is preliminary data.</text>
</comment>
<reference evidence="1 2" key="1">
    <citation type="journal article" date="2012" name="FEBS Lett.">
        <title>Anammox organism KSU-1 expresses a NirK-type copper-containing nitrite reductase instead of a NirS-type with cytochrome cd1.</title>
        <authorList>
            <person name="Hira D."/>
            <person name="Toh H."/>
            <person name="Migita C.T."/>
            <person name="Okubo H."/>
            <person name="Nishiyama T."/>
            <person name="Hattori M."/>
            <person name="Furukawa K."/>
            <person name="Fujii T."/>
        </authorList>
    </citation>
    <scope>NUCLEOTIDE SEQUENCE [LARGE SCALE GENOMIC DNA]</scope>
</reference>
<dbReference type="STRING" id="247490.KSU1_C1502"/>
<keyword evidence="2" id="KW-1185">Reference proteome</keyword>
<name>I3IN03_9BACT</name>
<sequence length="341" mass="34971">MANKVREDLLRIRTIKYKHTSATTKDTIYILGGRPMLAVNSEGANTSNIYVIAGLIEYAKTSAQAWTAGQAIFWDAVNSVFTTTPGGNTYAGVAAEDAANPSSAGFVVLLPFADDINSLMKKASATAINTSGAGTYSAANIVNRVILRDPNGADRTDTTATAAEIVAAVVNPAVGACFILAVRNTADADGEIITVAGGANVTLTGYAKIARGNVGLFLVVLTNVTASSETVTIYRLGEADMAGVGLGYDTAGKLRIKTGYTPTHIAVFAGTSAAENDVDATVVITVTGALATDVASVVLRAAANDVYIKKAVLTSNTLTVTLSGNGGSGTEVDYVVFRAVA</sequence>
<evidence type="ECO:0000313" key="2">
    <source>
        <dbReference type="Proteomes" id="UP000002985"/>
    </source>
</evidence>
<dbReference type="eggNOG" id="ENOG502ZDHA">
    <property type="taxonomic scope" value="Bacteria"/>
</dbReference>
<organism evidence="1 2">
    <name type="scientific">Candidatus Jettenia caeni</name>
    <dbReference type="NCBI Taxonomy" id="247490"/>
    <lineage>
        <taxon>Bacteria</taxon>
        <taxon>Pseudomonadati</taxon>
        <taxon>Planctomycetota</taxon>
        <taxon>Candidatus Brocadiia</taxon>
        <taxon>Candidatus Brocadiales</taxon>
        <taxon>Candidatus Brocadiaceae</taxon>
        <taxon>Candidatus Jettenia</taxon>
    </lineage>
</organism>
<proteinExistence type="predicted"/>